<dbReference type="EMBL" id="LNZH02000191">
    <property type="protein sequence ID" value="OCB87503.1"/>
    <property type="molecule type" value="Genomic_DNA"/>
</dbReference>
<evidence type="ECO:0000313" key="2">
    <source>
        <dbReference type="EMBL" id="OCB87503.1"/>
    </source>
</evidence>
<feature type="compositionally biased region" description="Polar residues" evidence="1">
    <location>
        <begin position="179"/>
        <end position="192"/>
    </location>
</feature>
<comment type="caution">
    <text evidence="2">The sequence shown here is derived from an EMBL/GenBank/DDBJ whole genome shotgun (WGS) entry which is preliminary data.</text>
</comment>
<dbReference type="OrthoDB" id="3266260at2759"/>
<dbReference type="Proteomes" id="UP000757232">
    <property type="component" value="Unassembled WGS sequence"/>
</dbReference>
<keyword evidence="3" id="KW-1185">Reference proteome</keyword>
<feature type="compositionally biased region" description="Basic residues" evidence="1">
    <location>
        <begin position="7"/>
        <end position="16"/>
    </location>
</feature>
<accession>A0A9Q5HWV9</accession>
<feature type="region of interest" description="Disordered" evidence="1">
    <location>
        <begin position="171"/>
        <end position="202"/>
    </location>
</feature>
<name>A0A9Q5HWV9_SANBA</name>
<reference evidence="2" key="1">
    <citation type="submission" date="2016-06" db="EMBL/GenBank/DDBJ databases">
        <title>Draft Genome sequence of the fungus Inonotus baumii.</title>
        <authorList>
            <person name="Zhu H."/>
            <person name="Lin W."/>
        </authorList>
    </citation>
    <scope>NUCLEOTIDE SEQUENCE</scope>
    <source>
        <strain evidence="2">821</strain>
    </source>
</reference>
<organism evidence="2 3">
    <name type="scientific">Sanghuangporus baumii</name>
    <name type="common">Phellinus baumii</name>
    <dbReference type="NCBI Taxonomy" id="108892"/>
    <lineage>
        <taxon>Eukaryota</taxon>
        <taxon>Fungi</taxon>
        <taxon>Dikarya</taxon>
        <taxon>Basidiomycota</taxon>
        <taxon>Agaricomycotina</taxon>
        <taxon>Agaricomycetes</taxon>
        <taxon>Hymenochaetales</taxon>
        <taxon>Hymenochaetaceae</taxon>
        <taxon>Sanghuangporus</taxon>
    </lineage>
</organism>
<protein>
    <submittedName>
        <fullName evidence="2">Uncharacterized protein</fullName>
    </submittedName>
</protein>
<evidence type="ECO:0000256" key="1">
    <source>
        <dbReference type="SAM" id="MobiDB-lite"/>
    </source>
</evidence>
<evidence type="ECO:0000313" key="3">
    <source>
        <dbReference type="Proteomes" id="UP000757232"/>
    </source>
</evidence>
<proteinExistence type="predicted"/>
<sequence>MPLLPKFLKRKNSGRRGRSEQTSVVTARPLSPVQEVIHVPVSDTGSPRPVPPPQLFHSHNDDYEDHDLHHGDLGDDLHDPHSRLYETFSSAHSQDGHGAIPRVIREDDEPDHIHHHFDDHTDGVRSEHPGELGFVGTERSGQNPPTVFIAPSDHSGSSHSSSQKVTFIGDMRSHDRGTPYTQRKALSTSSRSMSRRVPVAPSQTIRENYRGHRRHASESFYPSPPRMSRPEYRYEFRRPYLIFTDFGEGLEVGNEEDGFMRYQDYRDTAHLRANRDDTYYIIPGSTPVIFHDNAGNELYKQVGKMHIS</sequence>
<gene>
    <name evidence="2" type="ORF">A7U60_g5408</name>
</gene>
<feature type="region of interest" description="Disordered" evidence="1">
    <location>
        <begin position="1"/>
        <end position="62"/>
    </location>
</feature>
<dbReference type="AlphaFoldDB" id="A0A9Q5HWV9"/>